<dbReference type="InterPro" id="IPR002182">
    <property type="entry name" value="NB-ARC"/>
</dbReference>
<protein>
    <submittedName>
        <fullName evidence="3">TMV resistance protein N-like</fullName>
    </submittedName>
</protein>
<sequence>MTHSALHQLAFVDDPIGMETRAEAVENLLHLDSKDVVCVVGTHGMSGIGKTTLAAVVYNRISHRFTPIDLEQIFNLRFQEITDSDRNECSKLQLWHSRLGHPSLVVVKSVLKECIVYSKPLELVVSDVWGPALPQREIRNREWAPHMWDPCVGPTPNFLSLLVMYLMLYHESSSQRSSTPISQSPTMSSKFSSEAIPIDVSHSMPQNQYSPHANSSKVRNS</sequence>
<evidence type="ECO:0000313" key="3">
    <source>
        <dbReference type="EMBL" id="KAF7842352.1"/>
    </source>
</evidence>
<dbReference type="OrthoDB" id="1357022at2759"/>
<dbReference type="Gene3D" id="3.40.50.300">
    <property type="entry name" value="P-loop containing nucleotide triphosphate hydrolases"/>
    <property type="match status" value="1"/>
</dbReference>
<feature type="region of interest" description="Disordered" evidence="1">
    <location>
        <begin position="202"/>
        <end position="221"/>
    </location>
</feature>
<dbReference type="Proteomes" id="UP000634136">
    <property type="component" value="Unassembled WGS sequence"/>
</dbReference>
<feature type="compositionally biased region" description="Polar residues" evidence="1">
    <location>
        <begin position="203"/>
        <end position="221"/>
    </location>
</feature>
<dbReference type="AlphaFoldDB" id="A0A834XCM1"/>
<dbReference type="PRINTS" id="PR00364">
    <property type="entry name" value="DISEASERSIST"/>
</dbReference>
<dbReference type="GO" id="GO:0043531">
    <property type="term" value="F:ADP binding"/>
    <property type="evidence" value="ECO:0007669"/>
    <property type="project" value="InterPro"/>
</dbReference>
<dbReference type="SUPFAM" id="SSF52540">
    <property type="entry name" value="P-loop containing nucleoside triphosphate hydrolases"/>
    <property type="match status" value="1"/>
</dbReference>
<feature type="domain" description="NB-ARC" evidence="2">
    <location>
        <begin position="22"/>
        <end position="65"/>
    </location>
</feature>
<proteinExistence type="predicted"/>
<reference evidence="3" key="1">
    <citation type="submission" date="2020-09" db="EMBL/GenBank/DDBJ databases">
        <title>Genome-Enabled Discovery of Anthraquinone Biosynthesis in Senna tora.</title>
        <authorList>
            <person name="Kang S.-H."/>
            <person name="Pandey R.P."/>
            <person name="Lee C.-M."/>
            <person name="Sim J.-S."/>
            <person name="Jeong J.-T."/>
            <person name="Choi B.-S."/>
            <person name="Jung M."/>
            <person name="Ginzburg D."/>
            <person name="Zhao K."/>
            <person name="Won S.Y."/>
            <person name="Oh T.-J."/>
            <person name="Yu Y."/>
            <person name="Kim N.-H."/>
            <person name="Lee O.R."/>
            <person name="Lee T.-H."/>
            <person name="Bashyal P."/>
            <person name="Kim T.-S."/>
            <person name="Lee W.-H."/>
            <person name="Kawkins C."/>
            <person name="Kim C.-K."/>
            <person name="Kim J.S."/>
            <person name="Ahn B.O."/>
            <person name="Rhee S.Y."/>
            <person name="Sohng J.K."/>
        </authorList>
    </citation>
    <scope>NUCLEOTIDE SEQUENCE</scope>
    <source>
        <tissue evidence="3">Leaf</tissue>
    </source>
</reference>
<name>A0A834XCM1_9FABA</name>
<dbReference type="InterPro" id="IPR027417">
    <property type="entry name" value="P-loop_NTPase"/>
</dbReference>
<evidence type="ECO:0000256" key="1">
    <source>
        <dbReference type="SAM" id="MobiDB-lite"/>
    </source>
</evidence>
<organism evidence="3 4">
    <name type="scientific">Senna tora</name>
    <dbReference type="NCBI Taxonomy" id="362788"/>
    <lineage>
        <taxon>Eukaryota</taxon>
        <taxon>Viridiplantae</taxon>
        <taxon>Streptophyta</taxon>
        <taxon>Embryophyta</taxon>
        <taxon>Tracheophyta</taxon>
        <taxon>Spermatophyta</taxon>
        <taxon>Magnoliopsida</taxon>
        <taxon>eudicotyledons</taxon>
        <taxon>Gunneridae</taxon>
        <taxon>Pentapetalae</taxon>
        <taxon>rosids</taxon>
        <taxon>fabids</taxon>
        <taxon>Fabales</taxon>
        <taxon>Fabaceae</taxon>
        <taxon>Caesalpinioideae</taxon>
        <taxon>Cassia clade</taxon>
        <taxon>Senna</taxon>
    </lineage>
</organism>
<dbReference type="Pfam" id="PF00931">
    <property type="entry name" value="NB-ARC"/>
    <property type="match status" value="1"/>
</dbReference>
<evidence type="ECO:0000313" key="4">
    <source>
        <dbReference type="Proteomes" id="UP000634136"/>
    </source>
</evidence>
<gene>
    <name evidence="3" type="ORF">G2W53_004650</name>
</gene>
<dbReference type="EMBL" id="JAAIUW010000002">
    <property type="protein sequence ID" value="KAF7842352.1"/>
    <property type="molecule type" value="Genomic_DNA"/>
</dbReference>
<keyword evidence="4" id="KW-1185">Reference proteome</keyword>
<evidence type="ECO:0000259" key="2">
    <source>
        <dbReference type="Pfam" id="PF00931"/>
    </source>
</evidence>
<accession>A0A834XCM1</accession>
<comment type="caution">
    <text evidence="3">The sequence shown here is derived from an EMBL/GenBank/DDBJ whole genome shotgun (WGS) entry which is preliminary data.</text>
</comment>